<evidence type="ECO:0000256" key="2">
    <source>
        <dbReference type="ARBA" id="ARBA00023315"/>
    </source>
</evidence>
<keyword evidence="1 4" id="KW-0808">Transferase</keyword>
<evidence type="ECO:0000313" key="4">
    <source>
        <dbReference type="EMBL" id="GAP02778.1"/>
    </source>
</evidence>
<dbReference type="SUPFAM" id="SSF55729">
    <property type="entry name" value="Acyl-CoA N-acyltransferases (Nat)"/>
    <property type="match status" value="1"/>
</dbReference>
<dbReference type="EMBL" id="DF968064">
    <property type="protein sequence ID" value="GAP02778.1"/>
    <property type="molecule type" value="Genomic_DNA"/>
</dbReference>
<evidence type="ECO:0000313" key="5">
    <source>
        <dbReference type="Proteomes" id="UP000061227"/>
    </source>
</evidence>
<dbReference type="RefSeq" id="WP_059377638.1">
    <property type="nucleotide sequence ID" value="NZ_DF968064.1"/>
</dbReference>
<evidence type="ECO:0000256" key="1">
    <source>
        <dbReference type="ARBA" id="ARBA00022679"/>
    </source>
</evidence>
<dbReference type="Proteomes" id="UP000061227">
    <property type="component" value="Unassembled WGS sequence"/>
</dbReference>
<feature type="domain" description="N-acetyltransferase" evidence="3">
    <location>
        <begin position="17"/>
        <end position="171"/>
    </location>
</feature>
<dbReference type="InterPro" id="IPR016181">
    <property type="entry name" value="Acyl_CoA_acyltransferase"/>
</dbReference>
<dbReference type="PROSITE" id="PS51186">
    <property type="entry name" value="GNAT"/>
    <property type="match status" value="1"/>
</dbReference>
<reference evidence="4 5" key="1">
    <citation type="journal article" date="2015" name="BMC Genomics">
        <title>Comparative genomics of Fructobacillus spp. and Leuconostoc spp. reveals niche-specific evolution of Fructobacillus spp.</title>
        <authorList>
            <person name="Endo A."/>
            <person name="Tanizawa Y."/>
            <person name="Tanaka N."/>
            <person name="Maeno S."/>
            <person name="Kumar H."/>
            <person name="Shiwa Y."/>
            <person name="Okada S."/>
            <person name="Yoshikawa H."/>
            <person name="Dicks L."/>
            <person name="Nakagawa J."/>
            <person name="Arita M."/>
        </authorList>
    </citation>
    <scope>NUCLEOTIDE SEQUENCE [LARGE SCALE GENOMIC DNA]</scope>
    <source>
        <strain evidence="4 5">DSM 15468</strain>
    </source>
</reference>
<dbReference type="GO" id="GO:0016747">
    <property type="term" value="F:acyltransferase activity, transferring groups other than amino-acyl groups"/>
    <property type="evidence" value="ECO:0007669"/>
    <property type="project" value="InterPro"/>
</dbReference>
<dbReference type="OrthoDB" id="948250at2"/>
<dbReference type="InterPro" id="IPR050680">
    <property type="entry name" value="YpeA/RimI_acetyltransf"/>
</dbReference>
<dbReference type="PANTHER" id="PTHR43420">
    <property type="entry name" value="ACETYLTRANSFERASE"/>
    <property type="match status" value="1"/>
</dbReference>
<gene>
    <name evidence="4" type="ORF">FPFC_022280</name>
</gene>
<name>A0A3F3H2I8_9LACO</name>
<evidence type="ECO:0000259" key="3">
    <source>
        <dbReference type="PROSITE" id="PS51186"/>
    </source>
</evidence>
<dbReference type="Gene3D" id="3.40.630.30">
    <property type="match status" value="1"/>
</dbReference>
<dbReference type="CDD" id="cd04301">
    <property type="entry name" value="NAT_SF"/>
    <property type="match status" value="1"/>
</dbReference>
<protein>
    <submittedName>
        <fullName evidence="4">GNAT family acetyltransferase</fullName>
    </submittedName>
</protein>
<accession>A0A3F3H2I8</accession>
<dbReference type="AlphaFoldDB" id="A0A3F3H2I8"/>
<keyword evidence="5" id="KW-1185">Reference proteome</keyword>
<dbReference type="InterPro" id="IPR000182">
    <property type="entry name" value="GNAT_dom"/>
</dbReference>
<sequence>MAAETDMTEYQYSLQGLDLSQAQAAQDLLTVLKQESDTFELAEARDSLAQQEQDESLVAAAAQPQKTWLLWANAKNGKQLQVGIASIADGEVGIAILAEHQGRGLGRLTMEALIDWAKKVGYDRLWLDVDETNEVARHLYHTLGFVEVGEDTMPILLQSGRQANLVKMELILA</sequence>
<organism evidence="4 5">
    <name type="scientific">Fructobacillus pseudoficulneus</name>
    <dbReference type="NCBI Taxonomy" id="220714"/>
    <lineage>
        <taxon>Bacteria</taxon>
        <taxon>Bacillati</taxon>
        <taxon>Bacillota</taxon>
        <taxon>Bacilli</taxon>
        <taxon>Lactobacillales</taxon>
        <taxon>Lactobacillaceae</taxon>
        <taxon>Fructobacillus</taxon>
    </lineage>
</organism>
<dbReference type="STRING" id="220714.SAMN05660469_0717"/>
<keyword evidence="2" id="KW-0012">Acyltransferase</keyword>
<proteinExistence type="predicted"/>
<dbReference type="Pfam" id="PF00583">
    <property type="entry name" value="Acetyltransf_1"/>
    <property type="match status" value="1"/>
</dbReference>